<sequence>MQNINNLSVRNEEYDSSVTEDLLLETNTNELKNFDNNMRCYQCKHFLNVPQNLSDTCEKVSDWTEECVADLNFVQAIVWLKSAIMSMKDISIEQFHLAFHKQWPTTGKNCSSCRESPISEVHETDLNSTSRLINIQEGGMNIRNSSNDYTDTSSIKILLDVSRKKNYYKSRGEK</sequence>
<evidence type="ECO:0000313" key="1">
    <source>
        <dbReference type="EMBL" id="CAL7935093.1"/>
    </source>
</evidence>
<dbReference type="Proteomes" id="UP001642520">
    <property type="component" value="Unassembled WGS sequence"/>
</dbReference>
<protein>
    <submittedName>
        <fullName evidence="1">Uncharacterized protein</fullName>
    </submittedName>
</protein>
<keyword evidence="2" id="KW-1185">Reference proteome</keyword>
<organism evidence="1 2">
    <name type="scientific">Xylocopa violacea</name>
    <name type="common">Violet carpenter bee</name>
    <name type="synonym">Apis violacea</name>
    <dbReference type="NCBI Taxonomy" id="135666"/>
    <lineage>
        <taxon>Eukaryota</taxon>
        <taxon>Metazoa</taxon>
        <taxon>Ecdysozoa</taxon>
        <taxon>Arthropoda</taxon>
        <taxon>Hexapoda</taxon>
        <taxon>Insecta</taxon>
        <taxon>Pterygota</taxon>
        <taxon>Neoptera</taxon>
        <taxon>Endopterygota</taxon>
        <taxon>Hymenoptera</taxon>
        <taxon>Apocrita</taxon>
        <taxon>Aculeata</taxon>
        <taxon>Apoidea</taxon>
        <taxon>Anthophila</taxon>
        <taxon>Apidae</taxon>
        <taxon>Xylocopa</taxon>
        <taxon>Xylocopa</taxon>
    </lineage>
</organism>
<gene>
    <name evidence="1" type="ORF">XYLVIOL_LOCUS1389</name>
</gene>
<reference evidence="1 2" key="1">
    <citation type="submission" date="2024-08" db="EMBL/GenBank/DDBJ databases">
        <authorList>
            <person name="Will J Nash"/>
            <person name="Angela Man"/>
            <person name="Seanna McTaggart"/>
            <person name="Kendall Baker"/>
            <person name="Tom Barker"/>
            <person name="Leah Catchpole"/>
            <person name="Alex Durrant"/>
            <person name="Karim Gharbi"/>
            <person name="Naomi Irish"/>
            <person name="Gemy Kaithakottil"/>
            <person name="Debby Ku"/>
            <person name="Aaliyah Providence"/>
            <person name="Felix Shaw"/>
            <person name="David Swarbreck"/>
            <person name="Chris Watkins"/>
            <person name="Ann M. McCartney"/>
            <person name="Giulio Formenti"/>
            <person name="Alice Mouton"/>
            <person name="Noel Vella"/>
            <person name="Bjorn M von Reumont"/>
            <person name="Adriana Vella"/>
            <person name="Wilfried Haerty"/>
        </authorList>
    </citation>
    <scope>NUCLEOTIDE SEQUENCE [LARGE SCALE GENOMIC DNA]</scope>
</reference>
<dbReference type="EMBL" id="CAXAJV020001282">
    <property type="protein sequence ID" value="CAL7935093.1"/>
    <property type="molecule type" value="Genomic_DNA"/>
</dbReference>
<name>A0ABP1N4W7_XYLVO</name>
<proteinExistence type="predicted"/>
<evidence type="ECO:0000313" key="2">
    <source>
        <dbReference type="Proteomes" id="UP001642520"/>
    </source>
</evidence>
<comment type="caution">
    <text evidence="1">The sequence shown here is derived from an EMBL/GenBank/DDBJ whole genome shotgun (WGS) entry which is preliminary data.</text>
</comment>
<accession>A0ABP1N4W7</accession>